<comment type="caution">
    <text evidence="1">The sequence shown here is derived from an EMBL/GenBank/DDBJ whole genome shotgun (WGS) entry which is preliminary data.</text>
</comment>
<dbReference type="STRING" id="1888891.DSOL_1500"/>
<name>A0A1Q8QYP9_9FIRM</name>
<keyword evidence="2" id="KW-1185">Reference proteome</keyword>
<organism evidence="1 2">
    <name type="scientific">Desulfosporosinus metallidurans</name>
    <dbReference type="NCBI Taxonomy" id="1888891"/>
    <lineage>
        <taxon>Bacteria</taxon>
        <taxon>Bacillati</taxon>
        <taxon>Bacillota</taxon>
        <taxon>Clostridia</taxon>
        <taxon>Eubacteriales</taxon>
        <taxon>Desulfitobacteriaceae</taxon>
        <taxon>Desulfosporosinus</taxon>
    </lineage>
</organism>
<proteinExistence type="predicted"/>
<evidence type="ECO:0000313" key="1">
    <source>
        <dbReference type="EMBL" id="OLN32464.1"/>
    </source>
</evidence>
<dbReference type="AlphaFoldDB" id="A0A1Q8QYP9"/>
<accession>A0A1Q8QYP9</accession>
<dbReference type="Proteomes" id="UP000186102">
    <property type="component" value="Unassembled WGS sequence"/>
</dbReference>
<dbReference type="EMBL" id="MLBF01000008">
    <property type="protein sequence ID" value="OLN32464.1"/>
    <property type="molecule type" value="Genomic_DNA"/>
</dbReference>
<protein>
    <submittedName>
        <fullName evidence="1">Uncharacterized protein</fullName>
    </submittedName>
</protein>
<reference evidence="1 2" key="1">
    <citation type="submission" date="2016-09" db="EMBL/GenBank/DDBJ databases">
        <title>Complete genome of Desulfosporosinus sp. OL.</title>
        <authorList>
            <person name="Mardanov A."/>
            <person name="Beletsky A."/>
            <person name="Panova A."/>
            <person name="Karnachuk O."/>
            <person name="Ravin N."/>
        </authorList>
    </citation>
    <scope>NUCLEOTIDE SEQUENCE [LARGE SCALE GENOMIC DNA]</scope>
    <source>
        <strain evidence="1 2">OL</strain>
    </source>
</reference>
<sequence>MHDCSGDAVDGTERMKRKVMNNRAFIYRGPFLPKYTIKNKADN</sequence>
<gene>
    <name evidence="1" type="ORF">DSOL_1500</name>
</gene>
<evidence type="ECO:0000313" key="2">
    <source>
        <dbReference type="Proteomes" id="UP000186102"/>
    </source>
</evidence>